<reference evidence="1" key="1">
    <citation type="submission" date="2020-02" db="EMBL/GenBank/DDBJ databases">
        <authorList>
            <person name="Meier V. D."/>
        </authorList>
    </citation>
    <scope>NUCLEOTIDE SEQUENCE</scope>
    <source>
        <strain evidence="1">AVDCRST_MAG07</strain>
    </source>
</reference>
<dbReference type="SUPFAM" id="SSF51695">
    <property type="entry name" value="PLC-like phosphodiesterases"/>
    <property type="match status" value="1"/>
</dbReference>
<dbReference type="PANTHER" id="PTHR46211">
    <property type="entry name" value="GLYCEROPHOSPHORYL DIESTER PHOSPHODIESTERASE"/>
    <property type="match status" value="1"/>
</dbReference>
<dbReference type="Gene3D" id="3.20.20.190">
    <property type="entry name" value="Phosphatidylinositol (PI) phosphodiesterase"/>
    <property type="match status" value="1"/>
</dbReference>
<dbReference type="GO" id="GO:0008081">
    <property type="term" value="F:phosphoric diester hydrolase activity"/>
    <property type="evidence" value="ECO:0007669"/>
    <property type="project" value="InterPro"/>
</dbReference>
<dbReference type="PANTHER" id="PTHR46211:SF14">
    <property type="entry name" value="GLYCEROPHOSPHODIESTER PHOSPHODIESTERASE"/>
    <property type="match status" value="1"/>
</dbReference>
<dbReference type="AlphaFoldDB" id="A0A6J4KD26"/>
<accession>A0A6J4KD26</accession>
<evidence type="ECO:0000313" key="1">
    <source>
        <dbReference type="EMBL" id="CAA9302516.1"/>
    </source>
</evidence>
<dbReference type="CDD" id="cd08556">
    <property type="entry name" value="GDPD"/>
    <property type="match status" value="1"/>
</dbReference>
<sequence length="219" mass="23448">MTLLAIAHRAGNDLAALRTAVDLGVDVLEADVHVRARRLEVRHSKHLRPLPVLWDSGPAGLELTSTGAARLELAAVLAALDGRTPVMLDLKGPGRVGARVADLVRAAQPAVPVLVCSRWWPGVDAFSALPEVRPVLTARSRAELLRLRRRVAGARRPYGVSVHRSLLTPAVVGVLRTAVAVVMTWGVNDLAELDRVVGLGVNGVISDEAEVLRAVLDRR</sequence>
<dbReference type="InterPro" id="IPR017946">
    <property type="entry name" value="PLC-like_Pdiesterase_TIM-brl"/>
</dbReference>
<dbReference type="EMBL" id="CADCUB010000001">
    <property type="protein sequence ID" value="CAA9302516.1"/>
    <property type="molecule type" value="Genomic_DNA"/>
</dbReference>
<evidence type="ECO:0008006" key="2">
    <source>
        <dbReference type="Google" id="ProtNLM"/>
    </source>
</evidence>
<proteinExistence type="predicted"/>
<gene>
    <name evidence="1" type="ORF">AVDCRST_MAG07-972</name>
</gene>
<dbReference type="GO" id="GO:0006629">
    <property type="term" value="P:lipid metabolic process"/>
    <property type="evidence" value="ECO:0007669"/>
    <property type="project" value="InterPro"/>
</dbReference>
<name>A0A6J4KD26_9ACTN</name>
<organism evidence="1">
    <name type="scientific">uncultured Frankineae bacterium</name>
    <dbReference type="NCBI Taxonomy" id="437475"/>
    <lineage>
        <taxon>Bacteria</taxon>
        <taxon>Bacillati</taxon>
        <taxon>Actinomycetota</taxon>
        <taxon>Actinomycetes</taxon>
        <taxon>Frankiales</taxon>
        <taxon>environmental samples</taxon>
    </lineage>
</organism>
<protein>
    <recommendedName>
        <fullName evidence="2">Glycerophosphodiester phosphodiesterase</fullName>
    </recommendedName>
</protein>